<evidence type="ECO:0000256" key="2">
    <source>
        <dbReference type="SAM" id="Coils"/>
    </source>
</evidence>
<evidence type="ECO:0000313" key="5">
    <source>
        <dbReference type="EMBL" id="KAK7495418.1"/>
    </source>
</evidence>
<dbReference type="PANTHER" id="PTHR12156">
    <property type="entry name" value="PLECKSTRIN HOMOLOGY-LIKE DOMAIN, FAMILY B, MEMBER 3"/>
    <property type="match status" value="1"/>
</dbReference>
<feature type="compositionally biased region" description="Low complexity" evidence="3">
    <location>
        <begin position="40"/>
        <end position="55"/>
    </location>
</feature>
<evidence type="ECO:0000259" key="4">
    <source>
        <dbReference type="PROSITE" id="PS50003"/>
    </source>
</evidence>
<dbReference type="AlphaFoldDB" id="A0ABD0L7Z3"/>
<organism evidence="5 6">
    <name type="scientific">Batillaria attramentaria</name>
    <dbReference type="NCBI Taxonomy" id="370345"/>
    <lineage>
        <taxon>Eukaryota</taxon>
        <taxon>Metazoa</taxon>
        <taxon>Spiralia</taxon>
        <taxon>Lophotrochozoa</taxon>
        <taxon>Mollusca</taxon>
        <taxon>Gastropoda</taxon>
        <taxon>Caenogastropoda</taxon>
        <taxon>Sorbeoconcha</taxon>
        <taxon>Cerithioidea</taxon>
        <taxon>Batillariidae</taxon>
        <taxon>Batillaria</taxon>
    </lineage>
</organism>
<feature type="compositionally biased region" description="Low complexity" evidence="3">
    <location>
        <begin position="157"/>
        <end position="167"/>
    </location>
</feature>
<reference evidence="5 6" key="1">
    <citation type="journal article" date="2023" name="Sci. Data">
        <title>Genome assembly of the Korean intertidal mud-creeper Batillaria attramentaria.</title>
        <authorList>
            <person name="Patra A.K."/>
            <person name="Ho P.T."/>
            <person name="Jun S."/>
            <person name="Lee S.J."/>
            <person name="Kim Y."/>
            <person name="Won Y.J."/>
        </authorList>
    </citation>
    <scope>NUCLEOTIDE SEQUENCE [LARGE SCALE GENOMIC DNA]</scope>
    <source>
        <strain evidence="5">Wonlab-2016</strain>
    </source>
</reference>
<dbReference type="Pfam" id="PF00169">
    <property type="entry name" value="PH"/>
    <property type="match status" value="1"/>
</dbReference>
<feature type="region of interest" description="Disordered" evidence="3">
    <location>
        <begin position="1"/>
        <end position="202"/>
    </location>
</feature>
<feature type="region of interest" description="Disordered" evidence="3">
    <location>
        <begin position="441"/>
        <end position="496"/>
    </location>
</feature>
<evidence type="ECO:0000313" key="6">
    <source>
        <dbReference type="Proteomes" id="UP001519460"/>
    </source>
</evidence>
<feature type="compositionally biased region" description="Polar residues" evidence="3">
    <location>
        <begin position="88"/>
        <end position="97"/>
    </location>
</feature>
<accession>A0ABD0L7Z3</accession>
<feature type="domain" description="PH" evidence="4">
    <location>
        <begin position="658"/>
        <end position="760"/>
    </location>
</feature>
<dbReference type="SMART" id="SM00233">
    <property type="entry name" value="PH"/>
    <property type="match status" value="1"/>
</dbReference>
<proteinExistence type="predicted"/>
<feature type="compositionally biased region" description="Low complexity" evidence="3">
    <location>
        <begin position="331"/>
        <end position="343"/>
    </location>
</feature>
<feature type="compositionally biased region" description="Basic and acidic residues" evidence="3">
    <location>
        <begin position="417"/>
        <end position="426"/>
    </location>
</feature>
<feature type="compositionally biased region" description="Low complexity" evidence="3">
    <location>
        <begin position="367"/>
        <end position="407"/>
    </location>
</feature>
<feature type="non-terminal residue" evidence="5">
    <location>
        <position position="1"/>
    </location>
</feature>
<dbReference type="PANTHER" id="PTHR12156:SF5">
    <property type="entry name" value="FI18040P1"/>
    <property type="match status" value="1"/>
</dbReference>
<comment type="caution">
    <text evidence="5">The sequence shown here is derived from an EMBL/GenBank/DDBJ whole genome shotgun (WGS) entry which is preliminary data.</text>
</comment>
<dbReference type="InterPro" id="IPR011993">
    <property type="entry name" value="PH-like_dom_sf"/>
</dbReference>
<gene>
    <name evidence="5" type="ORF">BaRGS_00013357</name>
</gene>
<sequence length="767" mass="81753">EALVGSPESATSKNLSSGHPGINVNGKASMDHLGVRRSSNGQAVGAGAPPANGNGTHAHRRGAGSALVHPAPGSLSPRILGHGKDALNPSTKGSKQVGSPVVSKGGNHVGSPRTSNGSHDVGSPRVSRGVCEGSPGVARSRSDVGSASVKDRDRVRSSSVGRGTVSTNGNSPHLRLNHVGSPSLRRGNSSHTGSPVSGGAKNGHHVCSPLSFIFPDGGSPIVSRVSQSSHNYSAESYSCRAVEKDYLASEFTNLQLLTGLAEELTSISKGNPIARVPITGSESPSYHLRNGKTRMPVNALGSCGPSSPEDIASSSSQSSVSSLSQHNTDAGSSSSTTKSSRGSSHPHRVTFDMDNLTRESPDHHSYPSHSSSCSSSKTFDSHLPSHSALSSGPSLSRSSSSSLSPRGNGVIESGSPRVDHPAHRDTGGVPLICVTSSVNSSPSHGELGSYGVLTSPKLSHSGGSNLRSPASTSTTPSLDTGPTPSPAPSPGIYRRKNGFSRSFGEISAYLAKKSIADSYDLETCWFCGRPMPGFGGVDSGSGGLTLVGQADLSGGEDNLEKLAELERLLAQAQTEKLRLVEEQVRLRETEMEALSKERQRSEALERELQAVRLREKTMQQARPLTRFLPNTSQDFDLRQHIERSGHHLDMCPHVIVTTHSCRGFLQKMGGRIKTWKKRWFVFDRMKRKVMYFADKTETKLKGLVCFQAIEEVYVDHLRTVKSPNPKLTFCLKTFDRTYFLVAPTPETMTIWIDVMFTGAEGYQQYYT</sequence>
<feature type="compositionally biased region" description="Polar residues" evidence="3">
    <location>
        <begin position="186"/>
        <end position="195"/>
    </location>
</feature>
<feature type="region of interest" description="Disordered" evidence="3">
    <location>
        <begin position="278"/>
        <end position="427"/>
    </location>
</feature>
<feature type="compositionally biased region" description="Low complexity" evidence="3">
    <location>
        <begin position="306"/>
        <end position="324"/>
    </location>
</feature>
<dbReference type="InterPro" id="IPR001849">
    <property type="entry name" value="PH_domain"/>
</dbReference>
<keyword evidence="6" id="KW-1185">Reference proteome</keyword>
<dbReference type="Proteomes" id="UP001519460">
    <property type="component" value="Unassembled WGS sequence"/>
</dbReference>
<dbReference type="SUPFAM" id="SSF50729">
    <property type="entry name" value="PH domain-like"/>
    <property type="match status" value="1"/>
</dbReference>
<dbReference type="FunFam" id="2.30.29.30:FF:000006">
    <property type="entry name" value="Pleckstrin homology like domain family B member 1"/>
    <property type="match status" value="1"/>
</dbReference>
<evidence type="ECO:0000256" key="3">
    <source>
        <dbReference type="SAM" id="MobiDB-lite"/>
    </source>
</evidence>
<dbReference type="EMBL" id="JACVVK020000075">
    <property type="protein sequence ID" value="KAK7495418.1"/>
    <property type="molecule type" value="Genomic_DNA"/>
</dbReference>
<name>A0ABD0L7Z3_9CAEN</name>
<keyword evidence="1 2" id="KW-0175">Coiled coil</keyword>
<evidence type="ECO:0000256" key="1">
    <source>
        <dbReference type="ARBA" id="ARBA00023054"/>
    </source>
</evidence>
<dbReference type="Gene3D" id="2.30.29.30">
    <property type="entry name" value="Pleckstrin-homology domain (PH domain)/Phosphotyrosine-binding domain (PTB)"/>
    <property type="match status" value="1"/>
</dbReference>
<feature type="coiled-coil region" evidence="2">
    <location>
        <begin position="555"/>
        <end position="621"/>
    </location>
</feature>
<feature type="compositionally biased region" description="Polar residues" evidence="3">
    <location>
        <begin position="8"/>
        <end position="17"/>
    </location>
</feature>
<feature type="compositionally biased region" description="Polar residues" evidence="3">
    <location>
        <begin position="456"/>
        <end position="478"/>
    </location>
</feature>
<dbReference type="InterPro" id="IPR052212">
    <property type="entry name" value="PH-like_domain"/>
</dbReference>
<feature type="compositionally biased region" description="Basic and acidic residues" evidence="3">
    <location>
        <begin position="349"/>
        <end position="365"/>
    </location>
</feature>
<protein>
    <recommendedName>
        <fullName evidence="4">PH domain-containing protein</fullName>
    </recommendedName>
</protein>
<dbReference type="PROSITE" id="PS50003">
    <property type="entry name" value="PH_DOMAIN"/>
    <property type="match status" value="1"/>
</dbReference>